<dbReference type="Gene3D" id="3.30.1490.20">
    <property type="entry name" value="ATP-grasp fold, A domain"/>
    <property type="match status" value="1"/>
</dbReference>
<gene>
    <name evidence="2" type="ORF">G3M78_01015</name>
</gene>
<dbReference type="SUPFAM" id="SSF56059">
    <property type="entry name" value="Glutathione synthetase ATP-binding domain-like"/>
    <property type="match status" value="1"/>
</dbReference>
<accession>A0A7T0C0C8</accession>
<dbReference type="GO" id="GO:0005524">
    <property type="term" value="F:ATP binding"/>
    <property type="evidence" value="ECO:0007669"/>
    <property type="project" value="InterPro"/>
</dbReference>
<dbReference type="InterPro" id="IPR051549">
    <property type="entry name" value="PEP_Utilizing_Enz"/>
</dbReference>
<dbReference type="Gene3D" id="3.30.470.20">
    <property type="entry name" value="ATP-grasp fold, B domain"/>
    <property type="match status" value="1"/>
</dbReference>
<dbReference type="AlphaFoldDB" id="A0A7T0C0C8"/>
<organism evidence="2 3">
    <name type="scientific">Candidatus Nitrohelix vancouverensis</name>
    <dbReference type="NCBI Taxonomy" id="2705534"/>
    <lineage>
        <taxon>Bacteria</taxon>
        <taxon>Pseudomonadati</taxon>
        <taxon>Nitrospinota/Tectimicrobiota group</taxon>
        <taxon>Nitrospinota</taxon>
        <taxon>Nitrospinia</taxon>
        <taxon>Nitrospinales</taxon>
        <taxon>Nitrospinaceae</taxon>
        <taxon>Candidatus Nitrohelix</taxon>
    </lineage>
</organism>
<dbReference type="Proteomes" id="UP000594464">
    <property type="component" value="Chromosome"/>
</dbReference>
<feature type="domain" description="PEP-utilising enzyme mobile" evidence="1">
    <location>
        <begin position="708"/>
        <end position="779"/>
    </location>
</feature>
<sequence length="786" mass="89876">MATARVTFGTKAETLDKLAPIVKNALVLPQLRFTTQQWLSDPDYWTRKIKLAFCDTAHFLIIRSSALAEDTYGASNAGHFESIGKVPCNDSEAIGTTIRKVIHSFGSDASPDNQVFVQPYLKNTQISGVAFTRDMETLAPYYIINFDEHPSQTDAVTSGVSNDSKTHIQFKGHPVVDKKFEKLFKLMNELENLFKCDSLDIEFSVSETGELYLFQVRPLARSGQTPKSTEDMESYLTKIHKKLTKLNKPHPYLYGDKTVFGVMPDWNPAEMIGLRPRPLSLSLYKDLITDRTWAYQRDNYGYQNLRSFPLMISLMGLPYIDVRISLNSFIPKSVNAALAEKLCNYYIDRLIQTPSHHDKIEFEIVFSCFNFSCDQKFQSLLSTGFTQDEIDSLKASLLELTNDIFSNETSVFRKDLEKIPRLKERQNRIDDSKLTDLEKIYWFMEDCRRYGTLPFAGLARAAFIATQMLQSLLDVDLLTQREHEEFMSSLHTISFEMYRDRSAISGAEFKNKYGHLRPGTYDILSPRYDEAYELYFNNPPGSANHQDAPLQTFQLIRERYDRISSAMTHAGLSGNAESLFAFCRDAIRGREQAKFDFSRSVSDVLNLVRRIGEKYDISREDMSFINIQTLLNLYATLDHRDLEHILKEDIKRNKYYYEYTCMMRFPALISHPDDIYSFELMAGAPTFITFKRVQATVIKESDLTCENPEGKIVCISSADPGYDWIFTKNIRGLITKFGGTNSHMSIRTAELGIPAVIGAGEKNYQTWSGAQILSIDCANQQVKIIQ</sequence>
<dbReference type="Pfam" id="PF00391">
    <property type="entry name" value="PEP-utilizers"/>
    <property type="match status" value="1"/>
</dbReference>
<proteinExistence type="predicted"/>
<dbReference type="InterPro" id="IPR008279">
    <property type="entry name" value="PEP-util_enz_mobile_dom"/>
</dbReference>
<keyword evidence="2" id="KW-0670">Pyruvate</keyword>
<name>A0A7T0C0C8_9BACT</name>
<evidence type="ECO:0000313" key="2">
    <source>
        <dbReference type="EMBL" id="QPJ64057.1"/>
    </source>
</evidence>
<dbReference type="PANTHER" id="PTHR43615:SF1">
    <property type="entry name" value="PPDK_N DOMAIN-CONTAINING PROTEIN"/>
    <property type="match status" value="1"/>
</dbReference>
<dbReference type="Gene3D" id="3.50.30.10">
    <property type="entry name" value="Phosphohistidine domain"/>
    <property type="match status" value="1"/>
</dbReference>
<evidence type="ECO:0000259" key="1">
    <source>
        <dbReference type="Pfam" id="PF00391"/>
    </source>
</evidence>
<dbReference type="PANTHER" id="PTHR43615">
    <property type="entry name" value="PHOSPHOENOLPYRUVATE SYNTHASE-RELATED"/>
    <property type="match status" value="1"/>
</dbReference>
<dbReference type="GO" id="GO:0016772">
    <property type="term" value="F:transferase activity, transferring phosphorus-containing groups"/>
    <property type="evidence" value="ECO:0007669"/>
    <property type="project" value="InterPro"/>
</dbReference>
<dbReference type="InterPro" id="IPR036637">
    <property type="entry name" value="Phosphohistidine_dom_sf"/>
</dbReference>
<reference evidence="3" key="1">
    <citation type="submission" date="2020-02" db="EMBL/GenBank/DDBJ databases">
        <title>Genomic and physiological characterization of two novel Nitrospinaceae genera.</title>
        <authorList>
            <person name="Mueller A.J."/>
            <person name="Jung M.-Y."/>
            <person name="Strachan C.R."/>
            <person name="Herbold C.W."/>
            <person name="Kirkegaard R.H."/>
            <person name="Daims H."/>
        </authorList>
    </citation>
    <scope>NUCLEOTIDE SEQUENCE [LARGE SCALE GENOMIC DNA]</scope>
</reference>
<evidence type="ECO:0000313" key="3">
    <source>
        <dbReference type="Proteomes" id="UP000594464"/>
    </source>
</evidence>
<dbReference type="NCBIfam" id="NF004508">
    <property type="entry name" value="PRK05849.1"/>
    <property type="match status" value="1"/>
</dbReference>
<dbReference type="EMBL" id="CP048620">
    <property type="protein sequence ID" value="QPJ64057.1"/>
    <property type="molecule type" value="Genomic_DNA"/>
</dbReference>
<protein>
    <submittedName>
        <fullName evidence="2">Phosphoenolpyruvate synthase</fullName>
    </submittedName>
</protein>
<dbReference type="KEGG" id="nva:G3M78_01015"/>
<dbReference type="SUPFAM" id="SSF52009">
    <property type="entry name" value="Phosphohistidine domain"/>
    <property type="match status" value="1"/>
</dbReference>
<dbReference type="InterPro" id="IPR013815">
    <property type="entry name" value="ATP_grasp_subdomain_1"/>
</dbReference>